<proteinExistence type="inferred from homology"/>
<dbReference type="EMBL" id="JAUIZM010000008">
    <property type="protein sequence ID" value="KAK1372164.1"/>
    <property type="molecule type" value="Genomic_DNA"/>
</dbReference>
<accession>A0AAD8HSZ3</accession>
<dbReference type="GO" id="GO:0008146">
    <property type="term" value="F:sulfotransferase activity"/>
    <property type="evidence" value="ECO:0007669"/>
    <property type="project" value="InterPro"/>
</dbReference>
<name>A0AAD8HSZ3_9APIA</name>
<reference evidence="5" key="1">
    <citation type="submission" date="2023-02" db="EMBL/GenBank/DDBJ databases">
        <title>Genome of toxic invasive species Heracleum sosnowskyi carries increased number of genes despite the absence of recent whole-genome duplications.</title>
        <authorList>
            <person name="Schelkunov M."/>
            <person name="Shtratnikova V."/>
            <person name="Makarenko M."/>
            <person name="Klepikova A."/>
            <person name="Omelchenko D."/>
            <person name="Novikova G."/>
            <person name="Obukhova E."/>
            <person name="Bogdanov V."/>
            <person name="Penin A."/>
            <person name="Logacheva M."/>
        </authorList>
    </citation>
    <scope>NUCLEOTIDE SEQUENCE</scope>
    <source>
        <strain evidence="5">Hsosn_3</strain>
        <tissue evidence="5">Leaf</tissue>
    </source>
</reference>
<dbReference type="Pfam" id="PF00685">
    <property type="entry name" value="Sulfotransfer_1"/>
    <property type="match status" value="1"/>
</dbReference>
<dbReference type="EC" id="2.8.2.-" evidence="3"/>
<sequence length="359" mass="41237">MTLALVSSPQNLSCNTLTSSNENAEIEAIEKTYEKFDDLVETLKKGKGWMTEHLVQFQGFWLSPSSALKGVLFVQNHFKPQPSDIFLATSVKCGTTWFRALIYATMNRSNYSFNTHPLLYTGPHDCFPFLDAFIYQDYLISHSTSNNPPSPRLFATHIPYELLPKSMATSGCKFVHICREPKDVLVSTWLFMNKLRPKHLPPLSLDEAFQMFCEGVSHYGPYWDHVLGYWKASLEFPDNVLFIKYEDMKKEPLFHLKKLALFLGKPFTEKEEKEGVVQEILKLCSFDNLSNLEVNKTGILRYSSQIFVNNCYFFRKGEVGDWQNYLTDETVKQLDLITKHKLKGSGLTFGSSDNLKLNL</sequence>
<dbReference type="SUPFAM" id="SSF52540">
    <property type="entry name" value="P-loop containing nucleoside triphosphate hydrolases"/>
    <property type="match status" value="1"/>
</dbReference>
<gene>
    <name evidence="5" type="ORF">POM88_038256</name>
</gene>
<evidence type="ECO:0000313" key="6">
    <source>
        <dbReference type="Proteomes" id="UP001237642"/>
    </source>
</evidence>
<evidence type="ECO:0000256" key="3">
    <source>
        <dbReference type="RuleBase" id="RU361155"/>
    </source>
</evidence>
<dbReference type="AlphaFoldDB" id="A0AAD8HSZ3"/>
<evidence type="ECO:0000256" key="1">
    <source>
        <dbReference type="ARBA" id="ARBA00005771"/>
    </source>
</evidence>
<dbReference type="Proteomes" id="UP001237642">
    <property type="component" value="Unassembled WGS sequence"/>
</dbReference>
<organism evidence="5 6">
    <name type="scientific">Heracleum sosnowskyi</name>
    <dbReference type="NCBI Taxonomy" id="360622"/>
    <lineage>
        <taxon>Eukaryota</taxon>
        <taxon>Viridiplantae</taxon>
        <taxon>Streptophyta</taxon>
        <taxon>Embryophyta</taxon>
        <taxon>Tracheophyta</taxon>
        <taxon>Spermatophyta</taxon>
        <taxon>Magnoliopsida</taxon>
        <taxon>eudicotyledons</taxon>
        <taxon>Gunneridae</taxon>
        <taxon>Pentapetalae</taxon>
        <taxon>asterids</taxon>
        <taxon>campanulids</taxon>
        <taxon>Apiales</taxon>
        <taxon>Apiaceae</taxon>
        <taxon>Apioideae</taxon>
        <taxon>apioid superclade</taxon>
        <taxon>Tordylieae</taxon>
        <taxon>Tordyliinae</taxon>
        <taxon>Heracleum</taxon>
    </lineage>
</organism>
<reference evidence="5" key="2">
    <citation type="submission" date="2023-05" db="EMBL/GenBank/DDBJ databases">
        <authorList>
            <person name="Schelkunov M.I."/>
        </authorList>
    </citation>
    <scope>NUCLEOTIDE SEQUENCE</scope>
    <source>
        <strain evidence="5">Hsosn_3</strain>
        <tissue evidence="5">Leaf</tissue>
    </source>
</reference>
<feature type="domain" description="Sulfotransferase" evidence="4">
    <location>
        <begin position="82"/>
        <end position="346"/>
    </location>
</feature>
<evidence type="ECO:0000256" key="2">
    <source>
        <dbReference type="ARBA" id="ARBA00022679"/>
    </source>
</evidence>
<dbReference type="PANTHER" id="PTHR11783">
    <property type="entry name" value="SULFOTRANSFERASE SULT"/>
    <property type="match status" value="1"/>
</dbReference>
<dbReference type="InterPro" id="IPR027417">
    <property type="entry name" value="P-loop_NTPase"/>
</dbReference>
<keyword evidence="6" id="KW-1185">Reference proteome</keyword>
<comment type="caution">
    <text evidence="5">The sequence shown here is derived from an EMBL/GenBank/DDBJ whole genome shotgun (WGS) entry which is preliminary data.</text>
</comment>
<dbReference type="InterPro" id="IPR000863">
    <property type="entry name" value="Sulfotransferase_dom"/>
</dbReference>
<protein>
    <recommendedName>
        <fullName evidence="3">Sulfotransferase</fullName>
        <ecNumber evidence="3">2.8.2.-</ecNumber>
    </recommendedName>
</protein>
<evidence type="ECO:0000259" key="4">
    <source>
        <dbReference type="Pfam" id="PF00685"/>
    </source>
</evidence>
<evidence type="ECO:0000313" key="5">
    <source>
        <dbReference type="EMBL" id="KAK1372164.1"/>
    </source>
</evidence>
<comment type="similarity">
    <text evidence="1 3">Belongs to the sulfotransferase 1 family.</text>
</comment>
<keyword evidence="2 3" id="KW-0808">Transferase</keyword>
<dbReference type="Gene3D" id="3.40.50.300">
    <property type="entry name" value="P-loop containing nucleotide triphosphate hydrolases"/>
    <property type="match status" value="1"/>
</dbReference>